<comment type="caution">
    <text evidence="12">The sequence shown here is derived from an EMBL/GenBank/DDBJ whole genome shotgun (WGS) entry which is preliminary data.</text>
</comment>
<sequence length="645" mass="69627">MPSEPAAALSALLRSSTIHDHEEYLKAANAALKANKSDITSQHTRVVALLSLDRFEDAVRAIDEGGDRLAEQCVLEKTYALYKIGKLEEATALLESAGEKGRGLEHLAAQVAYRADRFGEATQIYDKLAHNEDLGNEENDVTINRRAVAAQMVWQGAGVQEVDEDDLDTFELCYNVACAHIARGNFDKASELLQRTARLCDGSDELTEEDKQAEMQPILAQQAYVYAKLGKTKEATDLYKSLSQAGTEDPDLTLVVGNNQSTLDTETTNPFLVQRKADALSQKAQNAKLFKYQSDILARNSLVVDLNAQKVDGISKRTAGSLSTAQLPSTQASINSLSVLNAAAGTHGLSEGELSRKLQEMLRKSPDDLGLALTVVQVQVKQGKIGAALSTLEAFLARLEAKEEAHAKDARFSPGVVALSVSLMRNQGREASAKTELVKSARYWKDRPAGFATALLREAGIELLRSSSSEELDLAGSAFEKLFKENHGTHIAAAGLVASLATSDPQKAKQHIGQLPAVDDLIGAVNVKSLIASGVASLTKSSAAPKRRVTDDDADNKAAKKRRKRKLPENYDPNKTPDPERWLPLRDRSSYRPKGKKGKKKVAESTQGGVVKEEEKLGLVGGGDVKVERAPAAGAASKKKKKGKK</sequence>
<name>A0A9P8CKH8_9HYPO</name>
<dbReference type="GO" id="GO:0008312">
    <property type="term" value="F:7S RNA binding"/>
    <property type="evidence" value="ECO:0007669"/>
    <property type="project" value="InterPro"/>
</dbReference>
<reference evidence="12" key="1">
    <citation type="journal article" date="2021" name="IMA Fungus">
        <title>Genomic characterization of three marine fungi, including Emericellopsis atlantica sp. nov. with signatures of a generalist lifestyle and marine biomass degradation.</title>
        <authorList>
            <person name="Hagestad O.C."/>
            <person name="Hou L."/>
            <person name="Andersen J.H."/>
            <person name="Hansen E.H."/>
            <person name="Altermark B."/>
            <person name="Li C."/>
            <person name="Kuhnert E."/>
            <person name="Cox R.J."/>
            <person name="Crous P.W."/>
            <person name="Spatafora J.W."/>
            <person name="Lail K."/>
            <person name="Amirebrahimi M."/>
            <person name="Lipzen A."/>
            <person name="Pangilinan J."/>
            <person name="Andreopoulos W."/>
            <person name="Hayes R.D."/>
            <person name="Ng V."/>
            <person name="Grigoriev I.V."/>
            <person name="Jackson S.A."/>
            <person name="Sutton T.D.S."/>
            <person name="Dobson A.D.W."/>
            <person name="Rama T."/>
        </authorList>
    </citation>
    <scope>NUCLEOTIDE SEQUENCE</scope>
    <source>
        <strain evidence="12">TS7</strain>
    </source>
</reference>
<comment type="function">
    <text evidence="9">Component of the signal recognition particle (SRP) complex, a ribonucleoprotein complex that mediates the cotranslational targeting of secretory and membrane proteins to the endoplasmic reticulum (ER).</text>
</comment>
<dbReference type="GO" id="GO:0005783">
    <property type="term" value="C:endoplasmic reticulum"/>
    <property type="evidence" value="ECO:0007669"/>
    <property type="project" value="UniProtKB-SubCell"/>
</dbReference>
<dbReference type="GeneID" id="70295123"/>
<evidence type="ECO:0000256" key="10">
    <source>
        <dbReference type="SAM" id="MobiDB-lite"/>
    </source>
</evidence>
<dbReference type="InterPro" id="IPR013699">
    <property type="entry name" value="Signal_recog_part_SRP72_RNA-bd"/>
</dbReference>
<dbReference type="Proteomes" id="UP000887229">
    <property type="component" value="Unassembled WGS sequence"/>
</dbReference>
<comment type="similarity">
    <text evidence="3 9">Belongs to the SRP72 family.</text>
</comment>
<accession>A0A9P8CKH8</accession>
<gene>
    <name evidence="12" type="ORF">F5Z01DRAFT_666302</name>
</gene>
<dbReference type="RefSeq" id="XP_046114302.1">
    <property type="nucleotide sequence ID" value="XM_046264220.1"/>
</dbReference>
<keyword evidence="7 9" id="KW-0733">Signal recognition particle</keyword>
<evidence type="ECO:0000259" key="11">
    <source>
        <dbReference type="Pfam" id="PF08492"/>
    </source>
</evidence>
<protein>
    <recommendedName>
        <fullName evidence="4 9">Signal recognition particle subunit SRP72</fullName>
    </recommendedName>
</protein>
<evidence type="ECO:0000256" key="3">
    <source>
        <dbReference type="ARBA" id="ARBA00007676"/>
    </source>
</evidence>
<dbReference type="GO" id="GO:0005786">
    <property type="term" value="C:signal recognition particle, endoplasmic reticulum targeting"/>
    <property type="evidence" value="ECO:0007669"/>
    <property type="project" value="UniProtKB-UniRule"/>
</dbReference>
<evidence type="ECO:0000256" key="7">
    <source>
        <dbReference type="ARBA" id="ARBA00023135"/>
    </source>
</evidence>
<dbReference type="FunFam" id="1.25.40.10:FF:000512">
    <property type="entry name" value="Signal recognition particle subunit SRP72"/>
    <property type="match status" value="1"/>
</dbReference>
<evidence type="ECO:0000256" key="4">
    <source>
        <dbReference type="ARBA" id="ARBA00018350"/>
    </source>
</evidence>
<dbReference type="OrthoDB" id="5421607at2759"/>
<feature type="region of interest" description="Disordered" evidence="10">
    <location>
        <begin position="541"/>
        <end position="645"/>
    </location>
</feature>
<keyword evidence="8 9" id="KW-0687">Ribonucleoprotein</keyword>
<dbReference type="Pfam" id="PF17004">
    <property type="entry name" value="SRP_TPR_like"/>
    <property type="match status" value="1"/>
</dbReference>
<evidence type="ECO:0000256" key="2">
    <source>
        <dbReference type="ARBA" id="ARBA00004496"/>
    </source>
</evidence>
<comment type="subcellular location">
    <subcellularLocation>
        <location evidence="2 9">Cytoplasm</location>
    </subcellularLocation>
    <subcellularLocation>
        <location evidence="1">Endoplasmic reticulum</location>
    </subcellularLocation>
</comment>
<dbReference type="Pfam" id="PF08492">
    <property type="entry name" value="SRP72"/>
    <property type="match status" value="1"/>
</dbReference>
<dbReference type="InterPro" id="IPR026270">
    <property type="entry name" value="SRP72"/>
</dbReference>
<evidence type="ECO:0000313" key="12">
    <source>
        <dbReference type="EMBL" id="KAG9250378.1"/>
    </source>
</evidence>
<dbReference type="PANTHER" id="PTHR14094:SF9">
    <property type="entry name" value="SIGNAL RECOGNITION PARTICLE SUBUNIT SRP72"/>
    <property type="match status" value="1"/>
</dbReference>
<feature type="domain" description="Signal recognition particle SRP72 subunit RNA-binding" evidence="11">
    <location>
        <begin position="545"/>
        <end position="593"/>
    </location>
</feature>
<dbReference type="AlphaFoldDB" id="A0A9P8CKH8"/>
<keyword evidence="13" id="KW-1185">Reference proteome</keyword>
<evidence type="ECO:0000256" key="8">
    <source>
        <dbReference type="ARBA" id="ARBA00023274"/>
    </source>
</evidence>
<feature type="compositionally biased region" description="Basic and acidic residues" evidence="10">
    <location>
        <begin position="575"/>
        <end position="590"/>
    </location>
</feature>
<dbReference type="Gene3D" id="1.25.40.10">
    <property type="entry name" value="Tetratricopeptide repeat domain"/>
    <property type="match status" value="2"/>
</dbReference>
<feature type="compositionally biased region" description="Basic and acidic residues" evidence="10">
    <location>
        <begin position="548"/>
        <end position="558"/>
    </location>
</feature>
<dbReference type="InterPro" id="IPR011990">
    <property type="entry name" value="TPR-like_helical_dom_sf"/>
</dbReference>
<proteinExistence type="inferred from homology"/>
<evidence type="ECO:0000256" key="5">
    <source>
        <dbReference type="ARBA" id="ARBA00022490"/>
    </source>
</evidence>
<keyword evidence="6" id="KW-0256">Endoplasmic reticulum</keyword>
<feature type="compositionally biased region" description="Basic residues" evidence="10">
    <location>
        <begin position="591"/>
        <end position="600"/>
    </location>
</feature>
<dbReference type="EMBL" id="MU251278">
    <property type="protein sequence ID" value="KAG9250378.1"/>
    <property type="molecule type" value="Genomic_DNA"/>
</dbReference>
<dbReference type="SUPFAM" id="SSF48452">
    <property type="entry name" value="TPR-like"/>
    <property type="match status" value="1"/>
</dbReference>
<evidence type="ECO:0000256" key="9">
    <source>
        <dbReference type="PIRNR" id="PIRNR038922"/>
    </source>
</evidence>
<evidence type="ECO:0000256" key="6">
    <source>
        <dbReference type="ARBA" id="ARBA00022824"/>
    </source>
</evidence>
<organism evidence="12 13">
    <name type="scientific">Emericellopsis atlantica</name>
    <dbReference type="NCBI Taxonomy" id="2614577"/>
    <lineage>
        <taxon>Eukaryota</taxon>
        <taxon>Fungi</taxon>
        <taxon>Dikarya</taxon>
        <taxon>Ascomycota</taxon>
        <taxon>Pezizomycotina</taxon>
        <taxon>Sordariomycetes</taxon>
        <taxon>Hypocreomycetidae</taxon>
        <taxon>Hypocreales</taxon>
        <taxon>Bionectriaceae</taxon>
        <taxon>Emericellopsis</taxon>
    </lineage>
</organism>
<dbReference type="PIRSF" id="PIRSF038922">
    <property type="entry name" value="SRP72"/>
    <property type="match status" value="1"/>
</dbReference>
<keyword evidence="5 9" id="KW-0963">Cytoplasm</keyword>
<dbReference type="GO" id="GO:0006614">
    <property type="term" value="P:SRP-dependent cotranslational protein targeting to membrane"/>
    <property type="evidence" value="ECO:0007669"/>
    <property type="project" value="UniProtKB-UniRule"/>
</dbReference>
<evidence type="ECO:0000313" key="13">
    <source>
        <dbReference type="Proteomes" id="UP000887229"/>
    </source>
</evidence>
<evidence type="ECO:0000256" key="1">
    <source>
        <dbReference type="ARBA" id="ARBA00004240"/>
    </source>
</evidence>
<dbReference type="GO" id="GO:0043022">
    <property type="term" value="F:ribosome binding"/>
    <property type="evidence" value="ECO:0007669"/>
    <property type="project" value="TreeGrafter"/>
</dbReference>
<dbReference type="PANTHER" id="PTHR14094">
    <property type="entry name" value="SIGNAL RECOGNITION PARTICLE 72"/>
    <property type="match status" value="1"/>
</dbReference>
<dbReference type="InterPro" id="IPR031545">
    <property type="entry name" value="SRP72_TPR-like"/>
</dbReference>